<dbReference type="GO" id="GO:0002949">
    <property type="term" value="P:tRNA threonylcarbamoyladenosine modification"/>
    <property type="evidence" value="ECO:0007669"/>
    <property type="project" value="InterPro"/>
</dbReference>
<evidence type="ECO:0000256" key="5">
    <source>
        <dbReference type="ARBA" id="ARBA00022694"/>
    </source>
</evidence>
<dbReference type="NCBIfam" id="TIGR00150">
    <property type="entry name" value="T6A_YjeE"/>
    <property type="match status" value="1"/>
</dbReference>
<dbReference type="InterPro" id="IPR003442">
    <property type="entry name" value="T6A_TsaE"/>
</dbReference>
<keyword evidence="12" id="KW-1185">Reference proteome</keyword>
<evidence type="ECO:0000256" key="7">
    <source>
        <dbReference type="ARBA" id="ARBA00022741"/>
    </source>
</evidence>
<dbReference type="STRING" id="1121416.SAMN02745220_03273"/>
<dbReference type="PANTHER" id="PTHR33540:SF2">
    <property type="entry name" value="TRNA THREONYLCARBAMOYLADENOSINE BIOSYNTHESIS PROTEIN TSAE"/>
    <property type="match status" value="1"/>
</dbReference>
<dbReference type="SUPFAM" id="SSF52540">
    <property type="entry name" value="P-loop containing nucleoside triphosphate hydrolases"/>
    <property type="match status" value="1"/>
</dbReference>
<evidence type="ECO:0000256" key="10">
    <source>
        <dbReference type="ARBA" id="ARBA00032441"/>
    </source>
</evidence>
<keyword evidence="7" id="KW-0547">Nucleotide-binding</keyword>
<dbReference type="OrthoDB" id="9799110at2"/>
<evidence type="ECO:0000256" key="2">
    <source>
        <dbReference type="ARBA" id="ARBA00007599"/>
    </source>
</evidence>
<evidence type="ECO:0000256" key="1">
    <source>
        <dbReference type="ARBA" id="ARBA00004496"/>
    </source>
</evidence>
<dbReference type="GO" id="GO:0005524">
    <property type="term" value="F:ATP binding"/>
    <property type="evidence" value="ECO:0007669"/>
    <property type="project" value="UniProtKB-KW"/>
</dbReference>
<evidence type="ECO:0000313" key="12">
    <source>
        <dbReference type="Proteomes" id="UP000184603"/>
    </source>
</evidence>
<dbReference type="AlphaFoldDB" id="A0A1M7YBY5"/>
<dbReference type="Pfam" id="PF02367">
    <property type="entry name" value="TsaE"/>
    <property type="match status" value="1"/>
</dbReference>
<evidence type="ECO:0000256" key="4">
    <source>
        <dbReference type="ARBA" id="ARBA00022490"/>
    </source>
</evidence>
<reference evidence="11 12" key="1">
    <citation type="submission" date="2016-12" db="EMBL/GenBank/DDBJ databases">
        <authorList>
            <person name="Song W.-J."/>
            <person name="Kurnit D.M."/>
        </authorList>
    </citation>
    <scope>NUCLEOTIDE SEQUENCE [LARGE SCALE GENOMIC DNA]</scope>
    <source>
        <strain evidence="11 12">DSM 18488</strain>
    </source>
</reference>
<keyword evidence="5" id="KW-0819">tRNA processing</keyword>
<accession>A0A1M7YBY5</accession>
<evidence type="ECO:0000313" key="11">
    <source>
        <dbReference type="EMBL" id="SHO50135.1"/>
    </source>
</evidence>
<name>A0A1M7YBY5_9BACT</name>
<evidence type="ECO:0000256" key="3">
    <source>
        <dbReference type="ARBA" id="ARBA00019010"/>
    </source>
</evidence>
<organism evidence="11 12">
    <name type="scientific">Desulfopila aestuarii DSM 18488</name>
    <dbReference type="NCBI Taxonomy" id="1121416"/>
    <lineage>
        <taxon>Bacteria</taxon>
        <taxon>Pseudomonadati</taxon>
        <taxon>Thermodesulfobacteriota</taxon>
        <taxon>Desulfobulbia</taxon>
        <taxon>Desulfobulbales</taxon>
        <taxon>Desulfocapsaceae</taxon>
        <taxon>Desulfopila</taxon>
    </lineage>
</organism>
<keyword evidence="8" id="KW-0067">ATP-binding</keyword>
<dbReference type="GO" id="GO:0005737">
    <property type="term" value="C:cytoplasm"/>
    <property type="evidence" value="ECO:0007669"/>
    <property type="project" value="UniProtKB-SubCell"/>
</dbReference>
<proteinExistence type="inferred from homology"/>
<keyword evidence="9" id="KW-0460">Magnesium</keyword>
<dbReference type="InterPro" id="IPR027417">
    <property type="entry name" value="P-loop_NTPase"/>
</dbReference>
<dbReference type="Gene3D" id="3.40.50.300">
    <property type="entry name" value="P-loop containing nucleotide triphosphate hydrolases"/>
    <property type="match status" value="1"/>
</dbReference>
<evidence type="ECO:0000256" key="9">
    <source>
        <dbReference type="ARBA" id="ARBA00022842"/>
    </source>
</evidence>
<evidence type="ECO:0000256" key="6">
    <source>
        <dbReference type="ARBA" id="ARBA00022723"/>
    </source>
</evidence>
<dbReference type="EMBL" id="FRFE01000017">
    <property type="protein sequence ID" value="SHO50135.1"/>
    <property type="molecule type" value="Genomic_DNA"/>
</dbReference>
<comment type="similarity">
    <text evidence="2">Belongs to the TsaE family.</text>
</comment>
<keyword evidence="6" id="KW-0479">Metal-binding</keyword>
<gene>
    <name evidence="11" type="ORF">SAMN02745220_03273</name>
</gene>
<dbReference type="GO" id="GO:0046872">
    <property type="term" value="F:metal ion binding"/>
    <property type="evidence" value="ECO:0007669"/>
    <property type="project" value="UniProtKB-KW"/>
</dbReference>
<dbReference type="RefSeq" id="WP_073614813.1">
    <property type="nucleotide sequence ID" value="NZ_FRFE01000017.1"/>
</dbReference>
<sequence>MASYVFTLSSPQETEKFGNALGVNASPGDVFCLDGDLGAGKTTLSQAIARGLQVPADCYVTSPSFAILHEYPGRIPMYHMDFYRLSDSTEVIDLGFEEYFYLLGLTVIEWSKRAEDILPTDRLGLFIEMGPNDSRRVTCSFSDEKWHARIQEILSESGLQYEILEK</sequence>
<evidence type="ECO:0000256" key="8">
    <source>
        <dbReference type="ARBA" id="ARBA00022840"/>
    </source>
</evidence>
<dbReference type="Proteomes" id="UP000184603">
    <property type="component" value="Unassembled WGS sequence"/>
</dbReference>
<protein>
    <recommendedName>
        <fullName evidence="3">tRNA threonylcarbamoyladenosine biosynthesis protein TsaE</fullName>
    </recommendedName>
    <alternativeName>
        <fullName evidence="10">t(6)A37 threonylcarbamoyladenosine biosynthesis protein TsaE</fullName>
    </alternativeName>
</protein>
<keyword evidence="4" id="KW-0963">Cytoplasm</keyword>
<comment type="subcellular location">
    <subcellularLocation>
        <location evidence="1">Cytoplasm</location>
    </subcellularLocation>
</comment>
<dbReference type="PANTHER" id="PTHR33540">
    <property type="entry name" value="TRNA THREONYLCARBAMOYLADENOSINE BIOSYNTHESIS PROTEIN TSAE"/>
    <property type="match status" value="1"/>
</dbReference>